<dbReference type="STRING" id="1548207.AXK11_04485"/>
<sequence>MELGTAPLRPPTDAILSIEHAAELLGETPGETRDLTSMGLLKYQLIDGERCIWLSDLITYKRKMERARIEWEADPLSRMPDGPNPIDVFPEYAHLRLQ</sequence>
<proteinExistence type="predicted"/>
<evidence type="ECO:0000313" key="1">
    <source>
        <dbReference type="EMBL" id="KXU36501.1"/>
    </source>
</evidence>
<evidence type="ECO:0000313" key="2">
    <source>
        <dbReference type="Proteomes" id="UP000070058"/>
    </source>
</evidence>
<comment type="caution">
    <text evidence="1">The sequence shown here is derived from an EMBL/GenBank/DDBJ whole genome shotgun (WGS) entry which is preliminary data.</text>
</comment>
<keyword evidence="2" id="KW-1185">Reference proteome</keyword>
<dbReference type="AlphaFoldDB" id="A0A139SPW3"/>
<reference evidence="2" key="1">
    <citation type="submission" date="2016-02" db="EMBL/GenBank/DDBJ databases">
        <authorList>
            <person name="Sanders J.G."/>
            <person name="Lin J.Y."/>
            <person name="Wertz J.T."/>
            <person name="Russell J.A."/>
            <person name="Moreau C.S."/>
            <person name="Powell S."/>
        </authorList>
    </citation>
    <scope>NUCLEOTIDE SEQUENCE [LARGE SCALE GENOMIC DNA]</scope>
    <source>
        <strain evidence="2">CAG34</strain>
    </source>
</reference>
<protein>
    <recommendedName>
        <fullName evidence="3">Helix-turn-helix domain-containing protein</fullName>
    </recommendedName>
</protein>
<dbReference type="EMBL" id="LSZQ01000031">
    <property type="protein sequence ID" value="KXU36501.1"/>
    <property type="molecule type" value="Genomic_DNA"/>
</dbReference>
<evidence type="ECO:0008006" key="3">
    <source>
        <dbReference type="Google" id="ProtNLM"/>
    </source>
</evidence>
<gene>
    <name evidence="1" type="ORF">AXK11_04485</name>
</gene>
<accession>A0A139SPW3</accession>
<dbReference type="Proteomes" id="UP000070058">
    <property type="component" value="Unassembled WGS sequence"/>
</dbReference>
<name>A0A139SPW3_9BACT</name>
<organism evidence="1 2">
    <name type="scientific">Cephaloticoccus primus</name>
    <dbReference type="NCBI Taxonomy" id="1548207"/>
    <lineage>
        <taxon>Bacteria</taxon>
        <taxon>Pseudomonadati</taxon>
        <taxon>Verrucomicrobiota</taxon>
        <taxon>Opitutia</taxon>
        <taxon>Opitutales</taxon>
        <taxon>Opitutaceae</taxon>
        <taxon>Cephaloticoccus</taxon>
    </lineage>
</organism>